<proteinExistence type="predicted"/>
<dbReference type="AlphaFoldDB" id="A0A8J9VSY8"/>
<dbReference type="EMBL" id="OV170226">
    <property type="protein sequence ID" value="CAH0726625.1"/>
    <property type="molecule type" value="Genomic_DNA"/>
</dbReference>
<sequence>MSRHGEGSSTGKLGAAKDLSSEHVLSVARRDGCVCGAQHPVGRVGGWGGVYRSSRGACAAARAGGGGPRDYSQCHPRSPQLAARRATASATVRPHHTATFDISDAARDNITTSNRLSSHKELLYC</sequence>
<feature type="non-terminal residue" evidence="2">
    <location>
        <position position="125"/>
    </location>
</feature>
<name>A0A8J9VSY8_9NEOP</name>
<keyword evidence="3" id="KW-1185">Reference proteome</keyword>
<reference evidence="2" key="1">
    <citation type="submission" date="2021-12" db="EMBL/GenBank/DDBJ databases">
        <authorList>
            <person name="Martin H S."/>
        </authorList>
    </citation>
    <scope>NUCLEOTIDE SEQUENCE</scope>
</reference>
<accession>A0A8J9VSY8</accession>
<protein>
    <submittedName>
        <fullName evidence="2">Uncharacterized protein</fullName>
    </submittedName>
</protein>
<dbReference type="Proteomes" id="UP000838878">
    <property type="component" value="Chromosome 6"/>
</dbReference>
<evidence type="ECO:0000313" key="2">
    <source>
        <dbReference type="EMBL" id="CAH0726625.1"/>
    </source>
</evidence>
<evidence type="ECO:0000256" key="1">
    <source>
        <dbReference type="SAM" id="MobiDB-lite"/>
    </source>
</evidence>
<feature type="region of interest" description="Disordered" evidence="1">
    <location>
        <begin position="1"/>
        <end position="21"/>
    </location>
</feature>
<evidence type="ECO:0000313" key="3">
    <source>
        <dbReference type="Proteomes" id="UP000838878"/>
    </source>
</evidence>
<organism evidence="2 3">
    <name type="scientific">Brenthis ino</name>
    <name type="common">lesser marbled fritillary</name>
    <dbReference type="NCBI Taxonomy" id="405034"/>
    <lineage>
        <taxon>Eukaryota</taxon>
        <taxon>Metazoa</taxon>
        <taxon>Ecdysozoa</taxon>
        <taxon>Arthropoda</taxon>
        <taxon>Hexapoda</taxon>
        <taxon>Insecta</taxon>
        <taxon>Pterygota</taxon>
        <taxon>Neoptera</taxon>
        <taxon>Endopterygota</taxon>
        <taxon>Lepidoptera</taxon>
        <taxon>Glossata</taxon>
        <taxon>Ditrysia</taxon>
        <taxon>Papilionoidea</taxon>
        <taxon>Nymphalidae</taxon>
        <taxon>Heliconiinae</taxon>
        <taxon>Argynnini</taxon>
        <taxon>Brenthis</taxon>
    </lineage>
</organism>
<gene>
    <name evidence="2" type="ORF">BINO364_LOCUS12066</name>
</gene>
<dbReference type="OrthoDB" id="10435768at2759"/>